<protein>
    <submittedName>
        <fullName evidence="1">Uncharacterized protein</fullName>
    </submittedName>
</protein>
<sequence>MFFVKILGPVIGLLVGSKLNEIYYTFDRKYRRLIFFFELKVVHNQLQYIENQKIFGESDPLFQLHKASLLWILCGLVVGGSDSLSLGIFQLSALLFFPSLALFLFPSDNLDEDEITDEIALEKAKLNGDVT</sequence>
<reference evidence="1 2" key="1">
    <citation type="submission" date="2018-11" db="EMBL/GenBank/DDBJ databases">
        <authorList>
            <consortium name="Pathogen Informatics"/>
        </authorList>
    </citation>
    <scope>NUCLEOTIDE SEQUENCE [LARGE SCALE GENOMIC DNA]</scope>
</reference>
<dbReference type="EMBL" id="UYYB01097416">
    <property type="protein sequence ID" value="VDM76645.1"/>
    <property type="molecule type" value="Genomic_DNA"/>
</dbReference>
<keyword evidence="2" id="KW-1185">Reference proteome</keyword>
<name>A0A3P7L1K0_STRVU</name>
<organism evidence="1 2">
    <name type="scientific">Strongylus vulgaris</name>
    <name type="common">Blood worm</name>
    <dbReference type="NCBI Taxonomy" id="40348"/>
    <lineage>
        <taxon>Eukaryota</taxon>
        <taxon>Metazoa</taxon>
        <taxon>Ecdysozoa</taxon>
        <taxon>Nematoda</taxon>
        <taxon>Chromadorea</taxon>
        <taxon>Rhabditida</taxon>
        <taxon>Rhabditina</taxon>
        <taxon>Rhabditomorpha</taxon>
        <taxon>Strongyloidea</taxon>
        <taxon>Strongylidae</taxon>
        <taxon>Strongylus</taxon>
    </lineage>
</organism>
<accession>A0A3P7L1K0</accession>
<gene>
    <name evidence="1" type="ORF">SVUK_LOCUS11643</name>
</gene>
<proteinExistence type="predicted"/>
<evidence type="ECO:0000313" key="2">
    <source>
        <dbReference type="Proteomes" id="UP000270094"/>
    </source>
</evidence>
<dbReference type="Proteomes" id="UP000270094">
    <property type="component" value="Unassembled WGS sequence"/>
</dbReference>
<evidence type="ECO:0000313" key="1">
    <source>
        <dbReference type="EMBL" id="VDM76645.1"/>
    </source>
</evidence>
<dbReference type="OrthoDB" id="5062115at2759"/>
<dbReference type="AlphaFoldDB" id="A0A3P7L1K0"/>